<protein>
    <submittedName>
        <fullName evidence="1">Uncharacterized protein</fullName>
    </submittedName>
</protein>
<reference evidence="1" key="1">
    <citation type="journal article" date="2014" name="Front. Microbiol.">
        <title>High frequency of phylogenetically diverse reductive dehalogenase-homologous genes in deep subseafloor sedimentary metagenomes.</title>
        <authorList>
            <person name="Kawai M."/>
            <person name="Futagami T."/>
            <person name="Toyoda A."/>
            <person name="Takaki Y."/>
            <person name="Nishi S."/>
            <person name="Hori S."/>
            <person name="Arai W."/>
            <person name="Tsubouchi T."/>
            <person name="Morono Y."/>
            <person name="Uchiyama I."/>
            <person name="Ito T."/>
            <person name="Fujiyama A."/>
            <person name="Inagaki F."/>
            <person name="Takami H."/>
        </authorList>
    </citation>
    <scope>NUCLEOTIDE SEQUENCE</scope>
    <source>
        <strain evidence="1">Expedition CK06-06</strain>
    </source>
</reference>
<accession>X1UC51</accession>
<proteinExistence type="predicted"/>
<name>X1UC51_9ZZZZ</name>
<dbReference type="AlphaFoldDB" id="X1UC51"/>
<evidence type="ECO:0000313" key="1">
    <source>
        <dbReference type="EMBL" id="GAJ01162.1"/>
    </source>
</evidence>
<sequence length="59" mass="6694">MPSTDRLLTDFELLLAQGFSIPNARRAVERKVTGPRQREGLRKELDRLIAEKEVGDDQG</sequence>
<comment type="caution">
    <text evidence="1">The sequence shown here is derived from an EMBL/GenBank/DDBJ whole genome shotgun (WGS) entry which is preliminary data.</text>
</comment>
<organism evidence="1">
    <name type="scientific">marine sediment metagenome</name>
    <dbReference type="NCBI Taxonomy" id="412755"/>
    <lineage>
        <taxon>unclassified sequences</taxon>
        <taxon>metagenomes</taxon>
        <taxon>ecological metagenomes</taxon>
    </lineage>
</organism>
<gene>
    <name evidence="1" type="ORF">S12H4_29968</name>
</gene>
<dbReference type="EMBL" id="BARW01017332">
    <property type="protein sequence ID" value="GAJ01162.1"/>
    <property type="molecule type" value="Genomic_DNA"/>
</dbReference>